<proteinExistence type="predicted"/>
<dbReference type="EMBL" id="JBIGIC010000007">
    <property type="protein sequence ID" value="MFG6488227.1"/>
    <property type="molecule type" value="Genomic_DNA"/>
</dbReference>
<reference evidence="1 2" key="1">
    <citation type="submission" date="2024-08" db="EMBL/GenBank/DDBJ databases">
        <authorList>
            <person name="Lu H."/>
        </authorList>
    </citation>
    <scope>NUCLEOTIDE SEQUENCE [LARGE SCALE GENOMIC DNA]</scope>
    <source>
        <strain evidence="1 2">BYS78W</strain>
    </source>
</reference>
<name>A0ABW7HFF0_9BURK</name>
<dbReference type="Proteomes" id="UP001606134">
    <property type="component" value="Unassembled WGS sequence"/>
</dbReference>
<accession>A0ABW7HFF0</accession>
<sequence length="79" mass="8883">MQSSDLKKLVTELDVWLDSRGGLLDAPARDELKARLDRCAAAVEVAIEEEEKARLRAELYQIFATLIGVFTNVMSLFNK</sequence>
<gene>
    <name evidence="1" type="ORF">ACG04R_16190</name>
</gene>
<organism evidence="1 2">
    <name type="scientific">Pelomonas candidula</name>
    <dbReference type="NCBI Taxonomy" id="3299025"/>
    <lineage>
        <taxon>Bacteria</taxon>
        <taxon>Pseudomonadati</taxon>
        <taxon>Pseudomonadota</taxon>
        <taxon>Betaproteobacteria</taxon>
        <taxon>Burkholderiales</taxon>
        <taxon>Sphaerotilaceae</taxon>
        <taxon>Roseateles</taxon>
    </lineage>
</organism>
<keyword evidence="2" id="KW-1185">Reference proteome</keyword>
<evidence type="ECO:0000313" key="1">
    <source>
        <dbReference type="EMBL" id="MFG6488227.1"/>
    </source>
</evidence>
<protein>
    <submittedName>
        <fullName evidence="1">Uncharacterized protein</fullName>
    </submittedName>
</protein>
<evidence type="ECO:0000313" key="2">
    <source>
        <dbReference type="Proteomes" id="UP001606134"/>
    </source>
</evidence>
<comment type="caution">
    <text evidence="1">The sequence shown here is derived from an EMBL/GenBank/DDBJ whole genome shotgun (WGS) entry which is preliminary data.</text>
</comment>
<dbReference type="RefSeq" id="WP_394412668.1">
    <property type="nucleotide sequence ID" value="NZ_JBIGIC010000007.1"/>
</dbReference>